<keyword evidence="2" id="KW-1185">Reference proteome</keyword>
<organism evidence="1 2">
    <name type="scientific">Aequorivita aquimaris</name>
    <dbReference type="NCBI Taxonomy" id="1548749"/>
    <lineage>
        <taxon>Bacteria</taxon>
        <taxon>Pseudomonadati</taxon>
        <taxon>Bacteroidota</taxon>
        <taxon>Flavobacteriia</taxon>
        <taxon>Flavobacteriales</taxon>
        <taxon>Flavobacteriaceae</taxon>
        <taxon>Aequorivita</taxon>
    </lineage>
</organism>
<evidence type="ECO:0000313" key="2">
    <source>
        <dbReference type="Proteomes" id="UP000070138"/>
    </source>
</evidence>
<dbReference type="Proteomes" id="UP000070138">
    <property type="component" value="Unassembled WGS sequence"/>
</dbReference>
<name>A0A137RKF6_9FLAO</name>
<dbReference type="AlphaFoldDB" id="A0A137RKF6"/>
<dbReference type="Gene3D" id="3.40.50.11110">
    <property type="entry name" value="Sialyltransferase, C-terminal GT-B Rossman nucleotide-binding domain"/>
    <property type="match status" value="1"/>
</dbReference>
<reference evidence="2" key="1">
    <citation type="submission" date="2014-10" db="EMBL/GenBank/DDBJ databases">
        <title>Genome sequencing of Vitellibacter sp. D-24.</title>
        <authorList>
            <person name="Thevarajoo S."/>
            <person name="Selvaratnam C."/>
            <person name="Goh K.M."/>
            <person name="Chong C.S."/>
        </authorList>
    </citation>
    <scope>NUCLEOTIDE SEQUENCE [LARGE SCALE GENOMIC DNA]</scope>
    <source>
        <strain evidence="2">D-24</strain>
    </source>
</reference>
<dbReference type="RefSeq" id="WP_062620326.1">
    <property type="nucleotide sequence ID" value="NZ_JRWG01000002.1"/>
</dbReference>
<evidence type="ECO:0000313" key="1">
    <source>
        <dbReference type="EMBL" id="KXO00634.1"/>
    </source>
</evidence>
<sequence length="341" mass="39284">MKNLFVALGQHHVQNFENLIDNGMVGEGERILLAGSGLIYDSFKWDRVIMAEQSFNNNADSAFNQVAAINSKIRSYKKMIGHISSLKNEPIILYVSYIEDVLTNYLFLSFGKNTKAVVVEDGTLNYYDHSLNNISKLKFLLKQNISQLHGIPFKKYRGHSSGAEYEHVISQFLTLPKHAFINKNAKQLPVDKISLSGFKNSLYIIGQESYGTLLGQSFFENALKQFLEQLKRQPFYKEIETVYYKPHRNGRQLSEAFFETVFSEKKFVFLKSEKTSETLYFEELHSRYVAGFDSSTLINIYSKIEDPKKNKVLFLVNPLKNDELVPLFKSLGFQFLNKDKL</sequence>
<reference evidence="1 2" key="2">
    <citation type="journal article" date="2016" name="Int. J. Syst. Evol. Microbiol.">
        <title>Vitellibacter aquimaris sp. nov., a marine bacterium isolated from seawater.</title>
        <authorList>
            <person name="Thevarajoo S."/>
            <person name="Selvaratnam C."/>
            <person name="Goh K.M."/>
            <person name="Hong K.W."/>
            <person name="Chan X.Y."/>
            <person name="Chan K.G."/>
            <person name="Chong C.S."/>
        </authorList>
    </citation>
    <scope>NUCLEOTIDE SEQUENCE [LARGE SCALE GENOMIC DNA]</scope>
    <source>
        <strain evidence="1 2">D-24</strain>
    </source>
</reference>
<dbReference type="EMBL" id="JRWG01000002">
    <property type="protein sequence ID" value="KXO00634.1"/>
    <property type="molecule type" value="Genomic_DNA"/>
</dbReference>
<accession>A0A137RKF6</accession>
<proteinExistence type="predicted"/>
<protein>
    <submittedName>
        <fullName evidence="1">Uncharacterized protein</fullName>
    </submittedName>
</protein>
<comment type="caution">
    <text evidence="1">The sequence shown here is derived from an EMBL/GenBank/DDBJ whole genome shotgun (WGS) entry which is preliminary data.</text>
</comment>
<dbReference type="OrthoDB" id="1197538at2"/>
<dbReference type="STRING" id="1548749.LS48_04390"/>
<gene>
    <name evidence="1" type="ORF">LS48_04390</name>
</gene>